<evidence type="ECO:0000313" key="2">
    <source>
        <dbReference type="EMBL" id="OCG72759.1"/>
    </source>
</evidence>
<dbReference type="InterPro" id="IPR011335">
    <property type="entry name" value="Restrct_endonuc-II-like"/>
</dbReference>
<evidence type="ECO:0000313" key="3">
    <source>
        <dbReference type="Proteomes" id="UP000093355"/>
    </source>
</evidence>
<evidence type="ECO:0000259" key="1">
    <source>
        <dbReference type="Pfam" id="PF04480"/>
    </source>
</evidence>
<dbReference type="Proteomes" id="UP000093355">
    <property type="component" value="Unassembled WGS sequence"/>
</dbReference>
<sequence>MAPLVVAVHKPRSVVRRANVRGIHIDPALAPVVEVDGLRVTDPVSTWAMLGARLSERDLVVAADHLLRIPRHPGGFRPPERPAFATREQLAAAIGRRRGAERLRRALDRARTGASSPSETRVRLVLVDGGLPEPSLDYDVVAPDGAFVACLDLAYPRVRVGIEYDGAGHRAQRQFERDIAKGEWLRDLGWDIVRFTAADFRDPVTSEARIVARVRAAIRRQESRKV</sequence>
<comment type="caution">
    <text evidence="2">The sequence shown here is derived from an EMBL/GenBank/DDBJ whole genome shotgun (WGS) entry which is preliminary data.</text>
</comment>
<dbReference type="InterPro" id="IPR007569">
    <property type="entry name" value="DUF559"/>
</dbReference>
<dbReference type="STRING" id="904291.A7J15_10955"/>
<dbReference type="AlphaFoldDB" id="A0A1B9N830"/>
<gene>
    <name evidence="2" type="ORF">A7J15_10955</name>
</gene>
<dbReference type="SUPFAM" id="SSF52980">
    <property type="entry name" value="Restriction endonuclease-like"/>
    <property type="match status" value="1"/>
</dbReference>
<dbReference type="Pfam" id="PF04480">
    <property type="entry name" value="DUF559"/>
    <property type="match status" value="1"/>
</dbReference>
<proteinExistence type="predicted"/>
<organism evidence="2 3">
    <name type="scientific">Microbacterium sediminis</name>
    <dbReference type="NCBI Taxonomy" id="904291"/>
    <lineage>
        <taxon>Bacteria</taxon>
        <taxon>Bacillati</taxon>
        <taxon>Actinomycetota</taxon>
        <taxon>Actinomycetes</taxon>
        <taxon>Micrococcales</taxon>
        <taxon>Microbacteriaceae</taxon>
        <taxon>Microbacterium</taxon>
    </lineage>
</organism>
<accession>A0A1B9N830</accession>
<keyword evidence="3" id="KW-1185">Reference proteome</keyword>
<name>A0A1B9N830_9MICO</name>
<dbReference type="Gene3D" id="3.40.960.10">
    <property type="entry name" value="VSR Endonuclease"/>
    <property type="match status" value="1"/>
</dbReference>
<dbReference type="EMBL" id="LXMD01000029">
    <property type="protein sequence ID" value="OCG72759.1"/>
    <property type="molecule type" value="Genomic_DNA"/>
</dbReference>
<feature type="domain" description="DUF559" evidence="1">
    <location>
        <begin position="151"/>
        <end position="200"/>
    </location>
</feature>
<protein>
    <recommendedName>
        <fullName evidence="1">DUF559 domain-containing protein</fullName>
    </recommendedName>
</protein>
<reference evidence="2 3" key="1">
    <citation type="submission" date="2016-05" db="EMBL/GenBank/DDBJ databases">
        <authorList>
            <person name="Lavstsen T."/>
            <person name="Jespersen J.S."/>
        </authorList>
    </citation>
    <scope>NUCLEOTIDE SEQUENCE [LARGE SCALE GENOMIC DNA]</scope>
    <source>
        <strain evidence="2 3">YLB-01</strain>
    </source>
</reference>